<keyword evidence="3" id="KW-1185">Reference proteome</keyword>
<dbReference type="PANTHER" id="PTHR13887:SF41">
    <property type="entry name" value="THIOREDOXIN SUPERFAMILY PROTEIN"/>
    <property type="match status" value="1"/>
</dbReference>
<dbReference type="InterPro" id="IPR001853">
    <property type="entry name" value="DSBA-like_thioredoxin_dom"/>
</dbReference>
<dbReference type="Pfam" id="PF01323">
    <property type="entry name" value="DSBA"/>
    <property type="match status" value="1"/>
</dbReference>
<dbReference type="PATRIC" id="fig|471514.4.peg.3736"/>
<dbReference type="AlphaFoldDB" id="A0A0P9EZA7"/>
<dbReference type="Proteomes" id="UP000050482">
    <property type="component" value="Unassembled WGS sequence"/>
</dbReference>
<dbReference type="Gene3D" id="3.40.30.10">
    <property type="entry name" value="Glutaredoxin"/>
    <property type="match status" value="1"/>
</dbReference>
<dbReference type="GO" id="GO:0016491">
    <property type="term" value="F:oxidoreductase activity"/>
    <property type="evidence" value="ECO:0007669"/>
    <property type="project" value="InterPro"/>
</dbReference>
<accession>A0A0P9EZA7</accession>
<dbReference type="STRING" id="471514.AN477_07415"/>
<dbReference type="SUPFAM" id="SSF52833">
    <property type="entry name" value="Thioredoxin-like"/>
    <property type="match status" value="1"/>
</dbReference>
<feature type="domain" description="DSBA-like thioredoxin" evidence="1">
    <location>
        <begin position="11"/>
        <end position="169"/>
    </location>
</feature>
<protein>
    <recommendedName>
        <fullName evidence="1">DSBA-like thioredoxin domain-containing protein</fullName>
    </recommendedName>
</protein>
<dbReference type="PANTHER" id="PTHR13887">
    <property type="entry name" value="GLUTATHIONE S-TRANSFERASE KAPPA"/>
    <property type="match status" value="1"/>
</dbReference>
<evidence type="ECO:0000313" key="3">
    <source>
        <dbReference type="Proteomes" id="UP000050482"/>
    </source>
</evidence>
<proteinExistence type="predicted"/>
<evidence type="ECO:0000259" key="1">
    <source>
        <dbReference type="Pfam" id="PF01323"/>
    </source>
</evidence>
<evidence type="ECO:0000313" key="2">
    <source>
        <dbReference type="EMBL" id="KPV44433.1"/>
    </source>
</evidence>
<gene>
    <name evidence="2" type="ORF">AN477_07415</name>
</gene>
<dbReference type="InterPro" id="IPR036249">
    <property type="entry name" value="Thioredoxin-like_sf"/>
</dbReference>
<comment type="caution">
    <text evidence="2">The sequence shown here is derived from an EMBL/GenBank/DDBJ whole genome shotgun (WGS) entry which is preliminary data.</text>
</comment>
<sequence length="183" mass="20745">MKKEFDIDDEWVSFEIHPETPPEGISMDALFPKSSREQMHARLRASGEPYGLQFTDNDWLSNSRLALEASEFARDTGRFHEFHSRVFRAYFSEARDIGDRGVLSEIAKDSGLDTAALNAALDEGRYRSRIEEGQHEGQRYGVTGTPTYIINNKYKVVGAQPLEVMRRALNEIAERERSAGAES</sequence>
<reference evidence="2 3" key="1">
    <citation type="submission" date="2015-09" db="EMBL/GenBank/DDBJ databases">
        <title>Draft genome sequence of Alicyclobacillus ferrooxydans DSM 22381.</title>
        <authorList>
            <person name="Hemp J."/>
        </authorList>
    </citation>
    <scope>NUCLEOTIDE SEQUENCE [LARGE SCALE GENOMIC DNA]</scope>
    <source>
        <strain evidence="2 3">TC-34</strain>
    </source>
</reference>
<dbReference type="EMBL" id="LJCO01000033">
    <property type="protein sequence ID" value="KPV44433.1"/>
    <property type="molecule type" value="Genomic_DNA"/>
</dbReference>
<organism evidence="2 3">
    <name type="scientific">Alicyclobacillus ferrooxydans</name>
    <dbReference type="NCBI Taxonomy" id="471514"/>
    <lineage>
        <taxon>Bacteria</taxon>
        <taxon>Bacillati</taxon>
        <taxon>Bacillota</taxon>
        <taxon>Bacilli</taxon>
        <taxon>Bacillales</taxon>
        <taxon>Alicyclobacillaceae</taxon>
        <taxon>Alicyclobacillus</taxon>
    </lineage>
</organism>
<name>A0A0P9EZA7_9BACL</name>